<dbReference type="eggNOG" id="ENOG502QU6P">
    <property type="taxonomic scope" value="Eukaryota"/>
</dbReference>
<feature type="region of interest" description="Disordered" evidence="6">
    <location>
        <begin position="166"/>
        <end position="200"/>
    </location>
</feature>
<feature type="coiled-coil region" evidence="5">
    <location>
        <begin position="491"/>
        <end position="567"/>
    </location>
</feature>
<dbReference type="EMBL" id="CABD030087769">
    <property type="status" value="NOT_ANNOTATED_CDS"/>
    <property type="molecule type" value="Genomic_DNA"/>
</dbReference>
<feature type="coiled-coil region" evidence="5">
    <location>
        <begin position="1292"/>
        <end position="1354"/>
    </location>
</feature>
<evidence type="ECO:0000256" key="4">
    <source>
        <dbReference type="ARBA" id="ARBA00023054"/>
    </source>
</evidence>
<proteinExistence type="predicted"/>
<keyword evidence="8" id="KW-1185">Reference proteome</keyword>
<comment type="subcellular location">
    <subcellularLocation>
        <location evidence="1">Cytoplasm</location>
    </subcellularLocation>
</comment>
<keyword evidence="3" id="KW-0597">Phosphoprotein</keyword>
<feature type="compositionally biased region" description="Pro residues" evidence="6">
    <location>
        <begin position="71"/>
        <end position="81"/>
    </location>
</feature>
<dbReference type="HOGENOM" id="CLU_005285_0_0_1"/>
<sequence length="1371" mass="152779">MDGASAEQDGPQEDRSHSGPSSLPEAPLKPPGPLVPPDQQDPLDKAQCKSASTEGESPDGPGQGGLCQNGPTPPFPDPPSSLDPTTSPVGPDASPGVAGFHDNLRKSQGTSAEGSVRKEALQSLRLSLPMQETQLCSTDSPLPLEKEEQVRLQARKWLEEQLKQYRVKRQQERSSQPATKTRLFSTLDPELMLNPENLPRASTLAMTKEYSFLRTSVPRGPKVGSLGLPAHPREKKSSKSSKIRSLADYRTEDSNAGNSGGNVPAPDSTKGSLKQNRSSAASVVSEISLSPDTDDRLENTSLAGDSVSEVDGNDSDSSSYSSASTRGTYGILSKTVGTQDTPYMVNGQEIPADTLGQFPSIKDVLQAAAAEHQDQGQEVNGEVRSRRDSICSSVSLESSAAETQEEMLQVLKEKMRLEGQLEALSLEASQALKEKAELQAQLAALSTKLQAQVECSHSSQQRQDSLSSEVDTLKQSCWDLERAMTDLQNTLEAKNASLASSNNDLQVAEEQYQRLMAKVEDMQRSMLSKDNTVHDLRQQMTALQSQLQQVQLERATLTSKLKASQAEISSLQSVRQWYQQQLALAQEARVRLQGEMAHIQVGQMTQAGLLEHLKLENVSLSQQLTETQHRSMKEKGRIAAQLQGIEADMLDQEAAFMQIQEAKTMVEEDLQRRLEEFEGERERLQRMADSAASLEQQLEQVKLTLLQRDQQLEALQQEHLDLMKQLTLTQEALQSREQSLDALQTHYDELQARLGELQGEAASREDTICLLQNEKIILEAALQAAKSGKEELDRGPRRLEEGTEETSETLEKLREELAIKSGQVEHLQQETAALKKQMQKIKEQFLQQKVMVEAYRRDATSKDQLISELKATRKRLDSELKELRQELMQVHGEKRAAEAELSRLQREAAQVRQQMADLEGHLHSVQKERDEMETHLQVCPCWVDSLYGEDLVNQNARRAITEQKQKMRRLGSDLTSAQKEMKTKHKAYENAVGILSRRLQEALAAKEAADAELGQLRAQGGSSDSSLALHERIQALEAELQAVSHSKTLLEKELQEVIALTSQELEESREKVLELEDELQESRGFRKKIKRLEESNKKLALELEHEKGKLTGLGQSNAALREHNSILETALAKREADLVQLNLQVQAVLQRKEEEDRQMKHLVQALQASLEKEKEKVNSLKEQVAAAKVEAGHNRRHFKAASLELSEVKKELQAKEHLVQKLQAEADDLQIREGKHSQEIAQFQAELAEARAQLQLLQKQLDEQLSKQPVGNQEVTVRGGWTHRAGLAGLDLRAGRKELEGLQQLLQNVKSELEVAQEDLSMTQKDKLMLQAKVSELKNNMKTLLQQNQQLKLDLRRGAAKTVLRPASLPG</sequence>
<keyword evidence="2" id="KW-0963">Cytoplasm</keyword>
<dbReference type="GO" id="GO:0005737">
    <property type="term" value="C:cytoplasm"/>
    <property type="evidence" value="ECO:0007669"/>
    <property type="project" value="UniProtKB-SubCell"/>
</dbReference>
<reference evidence="7" key="3">
    <citation type="submission" date="2025-08" db="UniProtKB">
        <authorList>
            <consortium name="Ensembl"/>
        </authorList>
    </citation>
    <scope>IDENTIFICATION</scope>
</reference>
<feature type="compositionally biased region" description="Low complexity" evidence="6">
    <location>
        <begin position="315"/>
        <end position="324"/>
    </location>
</feature>
<dbReference type="Bgee" id="ENSGGOG00000034993">
    <property type="expression patterns" value="Expressed in heart and 5 other cell types or tissues"/>
</dbReference>
<feature type="compositionally biased region" description="Basic and acidic residues" evidence="6">
    <location>
        <begin position="787"/>
        <end position="801"/>
    </location>
</feature>
<dbReference type="EMBL" id="CABD030087771">
    <property type="status" value="NOT_ANNOTATED_CDS"/>
    <property type="molecule type" value="Genomic_DNA"/>
</dbReference>
<feature type="region of interest" description="Disordered" evidence="6">
    <location>
        <begin position="213"/>
        <end position="325"/>
    </location>
</feature>
<feature type="coiled-coil region" evidence="5">
    <location>
        <begin position="810"/>
        <end position="1109"/>
    </location>
</feature>
<dbReference type="EMBL" id="CABD030087772">
    <property type="status" value="NOT_ANNOTATED_CDS"/>
    <property type="molecule type" value="Genomic_DNA"/>
</dbReference>
<feature type="coiled-coil region" evidence="5">
    <location>
        <begin position="400"/>
        <end position="448"/>
    </location>
</feature>
<evidence type="ECO:0000256" key="5">
    <source>
        <dbReference type="SAM" id="Coils"/>
    </source>
</evidence>
<dbReference type="GeneTree" id="ENSGT00950000183078"/>
<evidence type="ECO:0000313" key="7">
    <source>
        <dbReference type="Ensembl" id="ENSGGOP00000028637.2"/>
    </source>
</evidence>
<reference evidence="7 8" key="2">
    <citation type="journal article" date="2012" name="Nature">
        <title>Insights into hominid evolution from the gorilla genome sequence.</title>
        <authorList>
            <person name="Scally A."/>
            <person name="Dutheil J.Y."/>
            <person name="Hillier L.W."/>
            <person name="Jordan G.E."/>
            <person name="Goodhead I."/>
            <person name="Herrero J."/>
            <person name="Hobolth A."/>
            <person name="Lappalainen T."/>
            <person name="Mailund T."/>
            <person name="Marques-Bonet T."/>
            <person name="McCarthy S."/>
            <person name="Montgomery S.H."/>
            <person name="Schwalie P.C."/>
            <person name="Tang Y.A."/>
            <person name="Ward M.C."/>
            <person name="Xue Y."/>
            <person name="Yngvadottir B."/>
            <person name="Alkan C."/>
            <person name="Andersen L.N."/>
            <person name="Ayub Q."/>
            <person name="Ball E.V."/>
            <person name="Beal K."/>
            <person name="Bradley B.J."/>
            <person name="Chen Y."/>
            <person name="Clee C.M."/>
            <person name="Fitzgerald S."/>
            <person name="Graves T.A."/>
            <person name="Gu Y."/>
            <person name="Heath P."/>
            <person name="Heger A."/>
            <person name="Karakoc E."/>
            <person name="Kolb-Kokocinski A."/>
            <person name="Laird G.K."/>
            <person name="Lunter G."/>
            <person name="Meader S."/>
            <person name="Mort M."/>
            <person name="Mullikin J.C."/>
            <person name="Munch K."/>
            <person name="O'Connor T.D."/>
            <person name="Phillips A.D."/>
            <person name="Prado-Martinez J."/>
            <person name="Rogers A.S."/>
            <person name="Sajjadian S."/>
            <person name="Schmidt D."/>
            <person name="Shaw K."/>
            <person name="Simpson J.T."/>
            <person name="Stenson P.D."/>
            <person name="Turner D.J."/>
            <person name="Vigilant L."/>
            <person name="Vilella A.J."/>
            <person name="Whitener W."/>
            <person name="Zhu B."/>
            <person name="Cooper D.N."/>
            <person name="de Jong P."/>
            <person name="Dermitzakis E.T."/>
            <person name="Eichler E.E."/>
            <person name="Flicek P."/>
            <person name="Goldman N."/>
            <person name="Mundy N.I."/>
            <person name="Ning Z."/>
            <person name="Odom D.T."/>
            <person name="Ponting C.P."/>
            <person name="Quail M.A."/>
            <person name="Ryder O.A."/>
            <person name="Searle S.M."/>
            <person name="Warren W.C."/>
            <person name="Wilson R.K."/>
            <person name="Schierup M.H."/>
            <person name="Rogers J."/>
            <person name="Tyler-Smith C."/>
            <person name="Durbin R."/>
        </authorList>
    </citation>
    <scope>NUCLEOTIDE SEQUENCE [LARGE SCALE GENOMIC DNA]</scope>
</reference>
<dbReference type="Ensembl" id="ENSGGOT00000041037.2">
    <property type="protein sequence ID" value="ENSGGOP00000028637.2"/>
    <property type="gene ID" value="ENSGGOG00000034993.2"/>
</dbReference>
<evidence type="ECO:0000256" key="6">
    <source>
        <dbReference type="SAM" id="MobiDB-lite"/>
    </source>
</evidence>
<name>G3SKJ4_GORGO</name>
<evidence type="ECO:0000256" key="2">
    <source>
        <dbReference type="ARBA" id="ARBA00022490"/>
    </source>
</evidence>
<dbReference type="Proteomes" id="UP000001519">
    <property type="component" value="Chromosome 12"/>
</dbReference>
<feature type="coiled-coil region" evidence="5">
    <location>
        <begin position="1138"/>
        <end position="1267"/>
    </location>
</feature>
<dbReference type="EMBL" id="CABD030087768">
    <property type="status" value="NOT_ANNOTATED_CDS"/>
    <property type="molecule type" value="Genomic_DNA"/>
</dbReference>
<dbReference type="EMBL" id="CABD030087770">
    <property type="status" value="NOT_ANNOTATED_CDS"/>
    <property type="molecule type" value="Genomic_DNA"/>
</dbReference>
<feature type="region of interest" description="Disordered" evidence="6">
    <location>
        <begin position="1"/>
        <end position="118"/>
    </location>
</feature>
<feature type="compositionally biased region" description="Pro residues" evidence="6">
    <location>
        <begin position="27"/>
        <end position="36"/>
    </location>
</feature>
<evidence type="ECO:0000256" key="3">
    <source>
        <dbReference type="ARBA" id="ARBA00022553"/>
    </source>
</evidence>
<reference evidence="8" key="1">
    <citation type="submission" date="2011-05" db="EMBL/GenBank/DDBJ databases">
        <title>Insights into the evolution of the great apes provided by the gorilla genome.</title>
        <authorList>
            <person name="Scally A."/>
        </authorList>
    </citation>
    <scope>NUCLEOTIDE SEQUENCE [LARGE SCALE GENOMIC DNA]</scope>
</reference>
<evidence type="ECO:0000313" key="8">
    <source>
        <dbReference type="Proteomes" id="UP000001519"/>
    </source>
</evidence>
<keyword evidence="4 5" id="KW-0175">Coiled coil</keyword>
<feature type="region of interest" description="Disordered" evidence="6">
    <location>
        <begin position="787"/>
        <end position="808"/>
    </location>
</feature>
<dbReference type="Gene3D" id="6.10.250.3110">
    <property type="match status" value="1"/>
</dbReference>
<feature type="compositionally biased region" description="Polar residues" evidence="6">
    <location>
        <begin position="173"/>
        <end position="184"/>
    </location>
</feature>
<protein>
    <submittedName>
        <fullName evidence="7">Golgin A3</fullName>
    </submittedName>
</protein>
<dbReference type="PANTHER" id="PTHR18902">
    <property type="entry name" value="NUCLEAR MITOTIC APPARATUS PROTEIN 1-RELATED"/>
    <property type="match status" value="1"/>
</dbReference>
<feature type="coiled-coil region" evidence="5">
    <location>
        <begin position="667"/>
        <end position="767"/>
    </location>
</feature>
<accession>G3SKJ4</accession>
<feature type="compositionally biased region" description="Polar residues" evidence="6">
    <location>
        <begin position="269"/>
        <end position="291"/>
    </location>
</feature>
<reference evidence="7" key="4">
    <citation type="submission" date="2025-09" db="UniProtKB">
        <authorList>
            <consortium name="Ensembl"/>
        </authorList>
    </citation>
    <scope>IDENTIFICATION</scope>
</reference>
<dbReference type="PANTHER" id="PTHR18902:SF26">
    <property type="entry name" value="GOLGIN SUBFAMILY A MEMBER 3"/>
    <property type="match status" value="1"/>
</dbReference>
<gene>
    <name evidence="7" type="primary">GOLGA3</name>
</gene>
<evidence type="ECO:0000256" key="1">
    <source>
        <dbReference type="ARBA" id="ARBA00004496"/>
    </source>
</evidence>
<organism evidence="7 8">
    <name type="scientific">Gorilla gorilla gorilla</name>
    <name type="common">Western lowland gorilla</name>
    <dbReference type="NCBI Taxonomy" id="9595"/>
    <lineage>
        <taxon>Eukaryota</taxon>
        <taxon>Metazoa</taxon>
        <taxon>Chordata</taxon>
        <taxon>Craniata</taxon>
        <taxon>Vertebrata</taxon>
        <taxon>Euteleostomi</taxon>
        <taxon>Mammalia</taxon>
        <taxon>Eutheria</taxon>
        <taxon>Euarchontoglires</taxon>
        <taxon>Primates</taxon>
        <taxon>Haplorrhini</taxon>
        <taxon>Catarrhini</taxon>
        <taxon>Hominidae</taxon>
        <taxon>Gorilla</taxon>
    </lineage>
</organism>
<dbReference type="InterPro" id="IPR051841">
    <property type="entry name" value="MT-Golgi_org_protein"/>
</dbReference>